<keyword evidence="1" id="KW-0812">Transmembrane</keyword>
<feature type="transmembrane region" description="Helical" evidence="1">
    <location>
        <begin position="6"/>
        <end position="27"/>
    </location>
</feature>
<evidence type="ECO:0000313" key="3">
    <source>
        <dbReference type="Proteomes" id="UP001432322"/>
    </source>
</evidence>
<keyword evidence="1" id="KW-0472">Membrane</keyword>
<accession>A0AAV5VS03</accession>
<proteinExistence type="predicted"/>
<dbReference type="InterPro" id="IPR019426">
    <property type="entry name" value="7TM_GPCR_serpentine_rcpt_Srv"/>
</dbReference>
<dbReference type="AlphaFoldDB" id="A0AAV5VS03"/>
<feature type="non-terminal residue" evidence="2">
    <location>
        <position position="1"/>
    </location>
</feature>
<evidence type="ECO:0008006" key="4">
    <source>
        <dbReference type="Google" id="ProtNLM"/>
    </source>
</evidence>
<keyword evidence="1" id="KW-1133">Transmembrane helix</keyword>
<evidence type="ECO:0000313" key="2">
    <source>
        <dbReference type="EMBL" id="GMT22233.1"/>
    </source>
</evidence>
<evidence type="ECO:0000256" key="1">
    <source>
        <dbReference type="SAM" id="Phobius"/>
    </source>
</evidence>
<keyword evidence="3" id="KW-1185">Reference proteome</keyword>
<feature type="non-terminal residue" evidence="2">
    <location>
        <position position="109"/>
    </location>
</feature>
<organism evidence="2 3">
    <name type="scientific">Pristionchus fissidentatus</name>
    <dbReference type="NCBI Taxonomy" id="1538716"/>
    <lineage>
        <taxon>Eukaryota</taxon>
        <taxon>Metazoa</taxon>
        <taxon>Ecdysozoa</taxon>
        <taxon>Nematoda</taxon>
        <taxon>Chromadorea</taxon>
        <taxon>Rhabditida</taxon>
        <taxon>Rhabditina</taxon>
        <taxon>Diplogasteromorpha</taxon>
        <taxon>Diplogasteroidea</taxon>
        <taxon>Neodiplogasteridae</taxon>
        <taxon>Pristionchus</taxon>
    </lineage>
</organism>
<dbReference type="Proteomes" id="UP001432322">
    <property type="component" value="Unassembled WGS sequence"/>
</dbReference>
<protein>
    <recommendedName>
        <fullName evidence="4">G protein-coupled receptor</fullName>
    </recommendedName>
</protein>
<name>A0AAV5VS03_9BILA</name>
<comment type="caution">
    <text evidence="2">The sequence shown here is derived from an EMBL/GenBank/DDBJ whole genome shotgun (WGS) entry which is preliminary data.</text>
</comment>
<reference evidence="2" key="1">
    <citation type="submission" date="2023-10" db="EMBL/GenBank/DDBJ databases">
        <title>Genome assembly of Pristionchus species.</title>
        <authorList>
            <person name="Yoshida K."/>
            <person name="Sommer R.J."/>
        </authorList>
    </citation>
    <scope>NUCLEOTIDE SEQUENCE</scope>
    <source>
        <strain evidence="2">RS5133</strain>
    </source>
</reference>
<gene>
    <name evidence="2" type="ORF">PFISCL1PPCAC_13530</name>
</gene>
<dbReference type="Pfam" id="PF10323">
    <property type="entry name" value="7TM_GPCR_Srv"/>
    <property type="match status" value="1"/>
</dbReference>
<sequence>ICVQLIIAHSLFCVGGQIIGVTINSLGRVLMICHPTREITKTVDELSYVKIILIQYLPPLALAVWILFGQQRSWFEYKGSLNRVARVTPEAAVQFNSSIFLFASIFGTI</sequence>
<dbReference type="EMBL" id="BTSY01000004">
    <property type="protein sequence ID" value="GMT22233.1"/>
    <property type="molecule type" value="Genomic_DNA"/>
</dbReference>
<feature type="transmembrane region" description="Helical" evidence="1">
    <location>
        <begin position="48"/>
        <end position="68"/>
    </location>
</feature>